<keyword evidence="2" id="KW-1185">Reference proteome</keyword>
<dbReference type="AlphaFoldDB" id="A0A5P8WJ27"/>
<dbReference type="EMBL" id="CP045231">
    <property type="protein sequence ID" value="QFS52853.1"/>
    <property type="molecule type" value="Genomic_DNA"/>
</dbReference>
<reference evidence="1 2" key="1">
    <citation type="submission" date="2019-10" db="EMBL/GenBank/DDBJ databases">
        <title>Genomic and transcriptomic insights into the perfect genentic adaptation of a filamentous nitrogen-fixing cyanobacterium to rice fields.</title>
        <authorList>
            <person name="Chen Z."/>
        </authorList>
    </citation>
    <scope>NUCLEOTIDE SEQUENCE [LARGE SCALE GENOMIC DNA]</scope>
    <source>
        <strain evidence="1">CCNUC1</strain>
    </source>
</reference>
<accession>A0A5P8WJ27</accession>
<dbReference type="RefSeq" id="WP_152592952.1">
    <property type="nucleotide sequence ID" value="NZ_CP045231.1"/>
</dbReference>
<protein>
    <submittedName>
        <fullName evidence="1">Uncharacterized protein</fullName>
    </submittedName>
</protein>
<evidence type="ECO:0000313" key="1">
    <source>
        <dbReference type="EMBL" id="QFS52853.1"/>
    </source>
</evidence>
<evidence type="ECO:0000313" key="2">
    <source>
        <dbReference type="Proteomes" id="UP000326678"/>
    </source>
</evidence>
<sequence length="144" mass="16175">MALDYRNPNDWGKSTLTDNALRLQQIKAENPDQWAAMIEGDIQALSMPFKGESTEFRAVTNGSFLDYLQNEYGSTFEKLTRVQKLCILRLLCINLINSEASLIGFSLADRESRKIIDLLADINQNLAACEYLSLAEAIINQLKG</sequence>
<gene>
    <name evidence="1" type="ORF">GXM_10117</name>
</gene>
<dbReference type="KEGG" id="nsh:GXM_10117"/>
<proteinExistence type="predicted"/>
<name>A0A5P8WJ27_9NOSO</name>
<dbReference type="Proteomes" id="UP000326678">
    <property type="component" value="Chromosome pGXM04"/>
</dbReference>
<organism evidence="1 2">
    <name type="scientific">Nostoc sphaeroides CCNUC1</name>
    <dbReference type="NCBI Taxonomy" id="2653204"/>
    <lineage>
        <taxon>Bacteria</taxon>
        <taxon>Bacillati</taxon>
        <taxon>Cyanobacteriota</taxon>
        <taxon>Cyanophyceae</taxon>
        <taxon>Nostocales</taxon>
        <taxon>Nostocaceae</taxon>
        <taxon>Nostoc</taxon>
    </lineage>
</organism>